<dbReference type="AlphaFoldDB" id="A0A9W8BDS2"/>
<proteinExistence type="predicted"/>
<feature type="compositionally biased region" description="Basic and acidic residues" evidence="1">
    <location>
        <begin position="69"/>
        <end position="98"/>
    </location>
</feature>
<protein>
    <submittedName>
        <fullName evidence="3">Ubx domain-containing protein</fullName>
    </submittedName>
</protein>
<reference evidence="3" key="1">
    <citation type="submission" date="2022-07" db="EMBL/GenBank/DDBJ databases">
        <title>Phylogenomic reconstructions and comparative analyses of Kickxellomycotina fungi.</title>
        <authorList>
            <person name="Reynolds N.K."/>
            <person name="Stajich J.E."/>
            <person name="Barry K."/>
            <person name="Grigoriev I.V."/>
            <person name="Crous P."/>
            <person name="Smith M.E."/>
        </authorList>
    </citation>
    <scope>NUCLEOTIDE SEQUENCE</scope>
    <source>
        <strain evidence="3">IMI 214461</strain>
    </source>
</reference>
<feature type="domain" description="UBX" evidence="2">
    <location>
        <begin position="135"/>
        <end position="171"/>
    </location>
</feature>
<dbReference type="SUPFAM" id="SSF54236">
    <property type="entry name" value="Ubiquitin-like"/>
    <property type="match status" value="1"/>
</dbReference>
<keyword evidence="4" id="KW-1185">Reference proteome</keyword>
<feature type="compositionally biased region" description="Basic and acidic residues" evidence="1">
    <location>
        <begin position="44"/>
        <end position="59"/>
    </location>
</feature>
<feature type="non-terminal residue" evidence="3">
    <location>
        <position position="192"/>
    </location>
</feature>
<accession>A0A9W8BDS2</accession>
<dbReference type="InterPro" id="IPR001012">
    <property type="entry name" value="UBX_dom"/>
</dbReference>
<dbReference type="InterPro" id="IPR029071">
    <property type="entry name" value="Ubiquitin-like_domsf"/>
</dbReference>
<dbReference type="Gene3D" id="3.10.20.90">
    <property type="entry name" value="Phosphatidylinositol 3-kinase Catalytic Subunit, Chain A, domain 1"/>
    <property type="match status" value="1"/>
</dbReference>
<organism evidence="3 4">
    <name type="scientific">Coemansia thaxteri</name>
    <dbReference type="NCBI Taxonomy" id="2663907"/>
    <lineage>
        <taxon>Eukaryota</taxon>
        <taxon>Fungi</taxon>
        <taxon>Fungi incertae sedis</taxon>
        <taxon>Zoopagomycota</taxon>
        <taxon>Kickxellomycotina</taxon>
        <taxon>Kickxellomycetes</taxon>
        <taxon>Kickxellales</taxon>
        <taxon>Kickxellaceae</taxon>
        <taxon>Coemansia</taxon>
    </lineage>
</organism>
<dbReference type="InterPro" id="IPR050730">
    <property type="entry name" value="UBX_domain-protein"/>
</dbReference>
<dbReference type="EMBL" id="JANBQF010001724">
    <property type="protein sequence ID" value="KAJ1996636.1"/>
    <property type="molecule type" value="Genomic_DNA"/>
</dbReference>
<dbReference type="GO" id="GO:0036503">
    <property type="term" value="P:ERAD pathway"/>
    <property type="evidence" value="ECO:0007669"/>
    <property type="project" value="TreeGrafter"/>
</dbReference>
<dbReference type="Pfam" id="PF00789">
    <property type="entry name" value="UBX"/>
    <property type="match status" value="1"/>
</dbReference>
<dbReference type="PROSITE" id="PS50033">
    <property type="entry name" value="UBX"/>
    <property type="match status" value="1"/>
</dbReference>
<gene>
    <name evidence="3" type="primary">ucp10</name>
    <name evidence="3" type="ORF">H4R26_006120</name>
</gene>
<dbReference type="OrthoDB" id="1026733at2759"/>
<sequence>MDGLPSLGQAQTASSSDEVNQLARFICSLIGDSIERHEVELRLARSEQEGREAERRLREQQNAAYEASLARDRERESVARAKEEQERMERQREEERQRKSLRIGELQTQWRWATLARLLAEEEREAANIDGGGPTNGEVCKLNLRLENGSRIIKTFPADVELQRLFDFVETRAVAGEWEARKETPYGPDLHS</sequence>
<evidence type="ECO:0000313" key="4">
    <source>
        <dbReference type="Proteomes" id="UP001150907"/>
    </source>
</evidence>
<evidence type="ECO:0000256" key="1">
    <source>
        <dbReference type="SAM" id="MobiDB-lite"/>
    </source>
</evidence>
<dbReference type="Proteomes" id="UP001150907">
    <property type="component" value="Unassembled WGS sequence"/>
</dbReference>
<dbReference type="PANTHER" id="PTHR23322">
    <property type="entry name" value="FAS-ASSOCIATED PROTEIN"/>
    <property type="match status" value="1"/>
</dbReference>
<dbReference type="PANTHER" id="PTHR23322:SF1">
    <property type="entry name" value="FAS-ASSOCIATED FACTOR 2"/>
    <property type="match status" value="1"/>
</dbReference>
<comment type="caution">
    <text evidence="3">The sequence shown here is derived from an EMBL/GenBank/DDBJ whole genome shotgun (WGS) entry which is preliminary data.</text>
</comment>
<feature type="region of interest" description="Disordered" evidence="1">
    <location>
        <begin position="44"/>
        <end position="99"/>
    </location>
</feature>
<evidence type="ECO:0000259" key="2">
    <source>
        <dbReference type="PROSITE" id="PS50033"/>
    </source>
</evidence>
<evidence type="ECO:0000313" key="3">
    <source>
        <dbReference type="EMBL" id="KAJ1996636.1"/>
    </source>
</evidence>
<dbReference type="GO" id="GO:0043130">
    <property type="term" value="F:ubiquitin binding"/>
    <property type="evidence" value="ECO:0007669"/>
    <property type="project" value="TreeGrafter"/>
</dbReference>
<name>A0A9W8BDS2_9FUNG</name>
<dbReference type="GO" id="GO:0005783">
    <property type="term" value="C:endoplasmic reticulum"/>
    <property type="evidence" value="ECO:0007669"/>
    <property type="project" value="TreeGrafter"/>
</dbReference>